<protein>
    <submittedName>
        <fullName evidence="1">Uncharacterized protein</fullName>
    </submittedName>
</protein>
<name>A0AAW2A398_CULAL</name>
<dbReference type="AlphaFoldDB" id="A0AAW2A398"/>
<feature type="non-terminal residue" evidence="1">
    <location>
        <position position="1"/>
    </location>
</feature>
<reference evidence="1 2" key="1">
    <citation type="submission" date="2024-05" db="EMBL/GenBank/DDBJ databases">
        <title>A high-quality chromosomal-level genome assembly of Topmouth culter (Culter alburnus).</title>
        <authorList>
            <person name="Zhao H."/>
        </authorList>
    </citation>
    <scope>NUCLEOTIDE SEQUENCE [LARGE SCALE GENOMIC DNA]</scope>
    <source>
        <strain evidence="1">CATC2023</strain>
        <tissue evidence="1">Muscle</tissue>
    </source>
</reference>
<evidence type="ECO:0000313" key="2">
    <source>
        <dbReference type="Proteomes" id="UP001479290"/>
    </source>
</evidence>
<sequence length="67" mass="7215">SECLLSGQIRNQAPCLDLCQHSLPAPLSLDPDLRLNNSAITTDWIFETWDPVQIPQSPSGPTGTAAL</sequence>
<proteinExistence type="predicted"/>
<comment type="caution">
    <text evidence="1">The sequence shown here is derived from an EMBL/GenBank/DDBJ whole genome shotgun (WGS) entry which is preliminary data.</text>
</comment>
<accession>A0AAW2A398</accession>
<dbReference type="Proteomes" id="UP001479290">
    <property type="component" value="Unassembled WGS sequence"/>
</dbReference>
<evidence type="ECO:0000313" key="1">
    <source>
        <dbReference type="EMBL" id="KAK9967935.1"/>
    </source>
</evidence>
<organism evidence="1 2">
    <name type="scientific">Culter alburnus</name>
    <name type="common">Topmouth culter</name>
    <dbReference type="NCBI Taxonomy" id="194366"/>
    <lineage>
        <taxon>Eukaryota</taxon>
        <taxon>Metazoa</taxon>
        <taxon>Chordata</taxon>
        <taxon>Craniata</taxon>
        <taxon>Vertebrata</taxon>
        <taxon>Euteleostomi</taxon>
        <taxon>Actinopterygii</taxon>
        <taxon>Neopterygii</taxon>
        <taxon>Teleostei</taxon>
        <taxon>Ostariophysi</taxon>
        <taxon>Cypriniformes</taxon>
        <taxon>Xenocyprididae</taxon>
        <taxon>Xenocypridinae</taxon>
        <taxon>Culter</taxon>
    </lineage>
</organism>
<dbReference type="EMBL" id="JAWDJR010000010">
    <property type="protein sequence ID" value="KAK9967935.1"/>
    <property type="molecule type" value="Genomic_DNA"/>
</dbReference>
<gene>
    <name evidence="1" type="ORF">ABG768_002297</name>
</gene>
<keyword evidence="2" id="KW-1185">Reference proteome</keyword>